<dbReference type="Proteomes" id="UP001597510">
    <property type="component" value="Unassembled WGS sequence"/>
</dbReference>
<gene>
    <name evidence="1" type="ORF">ACFSR2_05215</name>
</gene>
<reference evidence="2" key="1">
    <citation type="journal article" date="2019" name="Int. J. Syst. Evol. Microbiol.">
        <title>The Global Catalogue of Microorganisms (GCM) 10K type strain sequencing project: providing services to taxonomists for standard genome sequencing and annotation.</title>
        <authorList>
            <consortium name="The Broad Institute Genomics Platform"/>
            <consortium name="The Broad Institute Genome Sequencing Center for Infectious Disease"/>
            <person name="Wu L."/>
            <person name="Ma J."/>
        </authorList>
    </citation>
    <scope>NUCLEOTIDE SEQUENCE [LARGE SCALE GENOMIC DNA]</scope>
    <source>
        <strain evidence="2">KCTC 52344</strain>
    </source>
</reference>
<dbReference type="Pfam" id="PF13420">
    <property type="entry name" value="Acetyltransf_4"/>
    <property type="match status" value="1"/>
</dbReference>
<keyword evidence="2" id="KW-1185">Reference proteome</keyword>
<proteinExistence type="predicted"/>
<accession>A0ABW5J2N4</accession>
<evidence type="ECO:0000313" key="1">
    <source>
        <dbReference type="EMBL" id="MFD2520274.1"/>
    </source>
</evidence>
<protein>
    <submittedName>
        <fullName evidence="1">GNAT family N-acetyltransferase</fullName>
        <ecNumber evidence="1">2.3.-.-</ecNumber>
    </submittedName>
</protein>
<dbReference type="RefSeq" id="WP_340235687.1">
    <property type="nucleotide sequence ID" value="NZ_JBBEWC010000004.1"/>
</dbReference>
<dbReference type="SUPFAM" id="SSF55729">
    <property type="entry name" value="Acyl-CoA N-acyltransferases (Nat)"/>
    <property type="match status" value="1"/>
</dbReference>
<keyword evidence="1" id="KW-0012">Acyltransferase</keyword>
<name>A0ABW5J2N4_9BACT</name>
<dbReference type="Gene3D" id="3.40.630.30">
    <property type="match status" value="1"/>
</dbReference>
<dbReference type="GO" id="GO:0016746">
    <property type="term" value="F:acyltransferase activity"/>
    <property type="evidence" value="ECO:0007669"/>
    <property type="project" value="UniProtKB-KW"/>
</dbReference>
<dbReference type="InterPro" id="IPR016181">
    <property type="entry name" value="Acyl_CoA_acyltransferase"/>
</dbReference>
<evidence type="ECO:0000313" key="2">
    <source>
        <dbReference type="Proteomes" id="UP001597510"/>
    </source>
</evidence>
<organism evidence="1 2">
    <name type="scientific">Emticicia soli</name>
    <dbReference type="NCBI Taxonomy" id="2027878"/>
    <lineage>
        <taxon>Bacteria</taxon>
        <taxon>Pseudomonadati</taxon>
        <taxon>Bacteroidota</taxon>
        <taxon>Cytophagia</taxon>
        <taxon>Cytophagales</taxon>
        <taxon>Leadbetterellaceae</taxon>
        <taxon>Emticicia</taxon>
    </lineage>
</organism>
<comment type="caution">
    <text evidence="1">The sequence shown here is derived from an EMBL/GenBank/DDBJ whole genome shotgun (WGS) entry which is preliminary data.</text>
</comment>
<dbReference type="EMBL" id="JBHULC010000004">
    <property type="protein sequence ID" value="MFD2520274.1"/>
    <property type="molecule type" value="Genomic_DNA"/>
</dbReference>
<sequence>MRNYLCLNKQGFSIDKYSIVPLRDEDKYDIMQWRNEQIYHLRQAEPLTKEKQEWYYENIVAQLFQQEKPNQVLFSYLENDVCIGYGGLVHINWIDKNAEVSFIMNTKLEAEKFEFHWSVFLQLLERIAFEELQFHKIYTYAFDLRPHLYEALIKNNFHNEARLVGHCLFENKFIDVLIHSKWAPKSII</sequence>
<dbReference type="EC" id="2.3.-.-" evidence="1"/>
<keyword evidence="1" id="KW-0808">Transferase</keyword>